<dbReference type="OrthoDB" id="517612at2"/>
<dbReference type="eggNOG" id="COG0697">
    <property type="taxonomic scope" value="Bacteria"/>
</dbReference>
<organism evidence="5 6">
    <name type="scientific">Oscillatoria acuminata PCC 6304</name>
    <dbReference type="NCBI Taxonomy" id="56110"/>
    <lineage>
        <taxon>Bacteria</taxon>
        <taxon>Bacillati</taxon>
        <taxon>Cyanobacteriota</taxon>
        <taxon>Cyanophyceae</taxon>
        <taxon>Oscillatoriophycideae</taxon>
        <taxon>Oscillatoriales</taxon>
        <taxon>Oscillatoriaceae</taxon>
        <taxon>Oscillatoria</taxon>
    </lineage>
</organism>
<protein>
    <submittedName>
        <fullName evidence="5">DMT(Drug/metabolite transporter) superfamily permease</fullName>
    </submittedName>
</protein>
<comment type="similarity">
    <text evidence="1">Belongs to the EamA transporter family.</text>
</comment>
<keyword evidence="3" id="KW-0812">Transmembrane</keyword>
<evidence type="ECO:0000313" key="5">
    <source>
        <dbReference type="EMBL" id="AFY81067.1"/>
    </source>
</evidence>
<dbReference type="RefSeq" id="WP_015147715.1">
    <property type="nucleotide sequence ID" value="NC_019693.1"/>
</dbReference>
<feature type="region of interest" description="Disordered" evidence="2">
    <location>
        <begin position="219"/>
        <end position="265"/>
    </location>
</feature>
<sequence length="613" mass="66219">MGQLDNQPENSTNSNTKEIETLLSSMTQELRDIQQNIVVQLARDMARLQAEQSRLTADIQKLQNQQQQIQSRQMQGGAGRPMQQQQQWTKQLAQVMASQLQQELSERLKEIMVAPPAPSQSLTTLDPNMGMSSPQTGNLNENAYRLLASLDTTLNTTFKNLQQELSTYQSSLSQQLGRMHSLQQQGEVILETLVDRLIEQLQEEAGNVHTTAEIVTNRRQGLPVGTPPNRGDRPEGTGTQSERIAAEKAAMAETRPAPPATPVASPPAESNVFLTGLILALLSSITISFQNIITRAILSAQSLFGLWEGQVLAPGAGNSLLILGMRMLFVVPLMGFILAPILYPNTWRDIKQLANPEKRGSLWIVIGSGLFLFMSQFFIYIALGNIPTGVAITLFFIFPPVTAVLAWIMFGARPSFIFALATVTIYLGCFLTVSGRLTGGAPDGNLGLGIGTAIASGLTFAGYVILTQLSARKLKLHPAPFSVINFSVILILAIPFVIFGSGQGNFFTWTVLEGNWTQLWIGSIALAATTLIGYALNNFAIPMIGAPLASVVAATGPGLTSLMALLFIGEGLGLNEWLGVFIVTLWVLGISVDNMTKQKKPAPVAPVPAKQGA</sequence>
<feature type="region of interest" description="Disordered" evidence="2">
    <location>
        <begin position="67"/>
        <end position="86"/>
    </location>
</feature>
<reference evidence="5 6" key="1">
    <citation type="submission" date="2012-06" db="EMBL/GenBank/DDBJ databases">
        <title>Finished chromosome of genome of Oscillatoria acuminata PCC 6304.</title>
        <authorList>
            <consortium name="US DOE Joint Genome Institute"/>
            <person name="Gugger M."/>
            <person name="Coursin T."/>
            <person name="Rippka R."/>
            <person name="Tandeau De Marsac N."/>
            <person name="Huntemann M."/>
            <person name="Wei C.-L."/>
            <person name="Han J."/>
            <person name="Detter J.C."/>
            <person name="Han C."/>
            <person name="Tapia R."/>
            <person name="Davenport K."/>
            <person name="Daligault H."/>
            <person name="Erkkila T."/>
            <person name="Gu W."/>
            <person name="Munk A.C.C."/>
            <person name="Teshima H."/>
            <person name="Xu Y."/>
            <person name="Chain P."/>
            <person name="Chen A."/>
            <person name="Krypides N."/>
            <person name="Mavromatis K."/>
            <person name="Markowitz V."/>
            <person name="Szeto E."/>
            <person name="Ivanova N."/>
            <person name="Mikhailova N."/>
            <person name="Ovchinnikova G."/>
            <person name="Pagani I."/>
            <person name="Pati A."/>
            <person name="Goodwin L."/>
            <person name="Peters L."/>
            <person name="Pitluck S."/>
            <person name="Woyke T."/>
            <person name="Kerfeld C."/>
        </authorList>
    </citation>
    <scope>NUCLEOTIDE SEQUENCE [LARGE SCALE GENOMIC DNA]</scope>
    <source>
        <strain evidence="5 6">PCC 6304</strain>
    </source>
</reference>
<keyword evidence="3" id="KW-1133">Transmembrane helix</keyword>
<dbReference type="STRING" id="56110.Oscil6304_1357"/>
<dbReference type="GO" id="GO:0016020">
    <property type="term" value="C:membrane"/>
    <property type="evidence" value="ECO:0007669"/>
    <property type="project" value="InterPro"/>
</dbReference>
<feature type="transmembrane region" description="Helical" evidence="3">
    <location>
        <begin position="574"/>
        <end position="592"/>
    </location>
</feature>
<dbReference type="InterPro" id="IPR037185">
    <property type="entry name" value="EmrE-like"/>
</dbReference>
<feature type="transmembrane region" description="Helical" evidence="3">
    <location>
        <begin position="362"/>
        <end position="383"/>
    </location>
</feature>
<dbReference type="EMBL" id="CP003607">
    <property type="protein sequence ID" value="AFY81067.1"/>
    <property type="molecule type" value="Genomic_DNA"/>
</dbReference>
<dbReference type="HOGENOM" id="CLU_017081_0_0_3"/>
<evidence type="ECO:0000256" key="3">
    <source>
        <dbReference type="SAM" id="Phobius"/>
    </source>
</evidence>
<dbReference type="InterPro" id="IPR000620">
    <property type="entry name" value="EamA_dom"/>
</dbReference>
<evidence type="ECO:0000256" key="1">
    <source>
        <dbReference type="ARBA" id="ARBA00007362"/>
    </source>
</evidence>
<accession>K9TDW1</accession>
<feature type="transmembrane region" description="Helical" evidence="3">
    <location>
        <begin position="478"/>
        <end position="499"/>
    </location>
</feature>
<feature type="transmembrane region" description="Helical" evidence="3">
    <location>
        <begin position="548"/>
        <end position="568"/>
    </location>
</feature>
<dbReference type="AlphaFoldDB" id="K9TDW1"/>
<dbReference type="Pfam" id="PF00892">
    <property type="entry name" value="EamA"/>
    <property type="match status" value="1"/>
</dbReference>
<evidence type="ECO:0000313" key="6">
    <source>
        <dbReference type="Proteomes" id="UP000010367"/>
    </source>
</evidence>
<feature type="transmembrane region" description="Helical" evidence="3">
    <location>
        <begin position="446"/>
        <end position="466"/>
    </location>
</feature>
<proteinExistence type="inferred from homology"/>
<feature type="transmembrane region" description="Helical" evidence="3">
    <location>
        <begin position="319"/>
        <end position="342"/>
    </location>
</feature>
<feature type="domain" description="EamA" evidence="4">
    <location>
        <begin position="448"/>
        <end position="591"/>
    </location>
</feature>
<feature type="transmembrane region" description="Helical" evidence="3">
    <location>
        <begin position="416"/>
        <end position="434"/>
    </location>
</feature>
<dbReference type="Proteomes" id="UP000010367">
    <property type="component" value="Chromosome"/>
</dbReference>
<feature type="transmembrane region" description="Helical" evidence="3">
    <location>
        <begin position="389"/>
        <end position="409"/>
    </location>
</feature>
<dbReference type="KEGG" id="oac:Oscil6304_1357"/>
<dbReference type="PANTHER" id="PTHR22911">
    <property type="entry name" value="ACYL-MALONYL CONDENSING ENZYME-RELATED"/>
    <property type="match status" value="1"/>
</dbReference>
<dbReference type="FunCoup" id="K9TDW1">
    <property type="interactions" value="14"/>
</dbReference>
<name>K9TDW1_9CYAN</name>
<gene>
    <name evidence="5" type="ORF">Oscil6304_1357</name>
</gene>
<feature type="compositionally biased region" description="Pro residues" evidence="2">
    <location>
        <begin position="256"/>
        <end position="265"/>
    </location>
</feature>
<dbReference type="SUPFAM" id="SSF103481">
    <property type="entry name" value="Multidrug resistance efflux transporter EmrE"/>
    <property type="match status" value="2"/>
</dbReference>
<dbReference type="InParanoid" id="K9TDW1"/>
<keyword evidence="3" id="KW-0472">Membrane</keyword>
<keyword evidence="6" id="KW-1185">Reference proteome</keyword>
<evidence type="ECO:0000259" key="4">
    <source>
        <dbReference type="Pfam" id="PF00892"/>
    </source>
</evidence>
<dbReference type="PANTHER" id="PTHR22911:SF137">
    <property type="entry name" value="SOLUTE CARRIER FAMILY 35 MEMBER G2-RELATED"/>
    <property type="match status" value="1"/>
</dbReference>
<feature type="transmembrane region" description="Helical" evidence="3">
    <location>
        <begin position="519"/>
        <end position="536"/>
    </location>
</feature>
<evidence type="ECO:0000256" key="2">
    <source>
        <dbReference type="SAM" id="MobiDB-lite"/>
    </source>
</evidence>